<dbReference type="SUPFAM" id="SSF53187">
    <property type="entry name" value="Zn-dependent exopeptidases"/>
    <property type="match status" value="1"/>
</dbReference>
<reference evidence="2" key="1">
    <citation type="journal article" date="2010" name="ISME J.">
        <title>The complete genome sequence of the algal symbiont Dinoroseobacter shibae: a hitchhiker's guide to life in the sea.</title>
        <authorList>
            <person name="Wagner-Dobler I."/>
            <person name="Ballhausen B."/>
            <person name="Berger M."/>
            <person name="Brinkhoff T."/>
            <person name="Buchholz I."/>
            <person name="Bunk B."/>
            <person name="Cypionka H."/>
            <person name="Daniel R."/>
            <person name="Drepper T."/>
            <person name="Gerdts G."/>
            <person name="Hahnke S."/>
            <person name="Han C."/>
            <person name="Jahn D."/>
            <person name="Kalhoefer D."/>
            <person name="Kiss H."/>
            <person name="Klenk H.P."/>
            <person name="Kyrpides N."/>
            <person name="Liebl W."/>
            <person name="Liesegang H."/>
            <person name="Meincke L."/>
            <person name="Pati A."/>
            <person name="Petersen J."/>
            <person name="Piekarski T."/>
            <person name="Pommerenke C."/>
            <person name="Pradella S."/>
            <person name="Pukall R."/>
            <person name="Rabus R."/>
            <person name="Stackebrandt E."/>
            <person name="Thole S."/>
            <person name="Thompson L."/>
            <person name="Tielen P."/>
            <person name="Tomasch J."/>
            <person name="von Jan M."/>
            <person name="Wanphrut N."/>
            <person name="Wichels A."/>
            <person name="Zech H."/>
            <person name="Simon M."/>
        </authorList>
    </citation>
    <scope>NUCLEOTIDE SEQUENCE [LARGE SCALE GENOMIC DNA]</scope>
    <source>
        <strain evidence="2">DSM 16493 / NCIMB 14021 / DFL 12</strain>
    </source>
</reference>
<dbReference type="Proteomes" id="UP000006833">
    <property type="component" value="Chromosome"/>
</dbReference>
<protein>
    <submittedName>
        <fullName evidence="1">N-formylglutamate amidohydrolase</fullName>
    </submittedName>
</protein>
<dbReference type="Gene3D" id="3.40.630.40">
    <property type="entry name" value="Zn-dependent exopeptidases"/>
    <property type="match status" value="1"/>
</dbReference>
<dbReference type="RefSeq" id="WP_012176909.1">
    <property type="nucleotide sequence ID" value="NC_009952.1"/>
</dbReference>
<evidence type="ECO:0000313" key="1">
    <source>
        <dbReference type="EMBL" id="ABV91976.1"/>
    </source>
</evidence>
<dbReference type="STRING" id="398580.Dshi_0227"/>
<sequence length="249" mass="27654">MDACPFLEIDGPAPSDWVLLCDHARNWVPPDVAGGDLGLPPEDMARHIAYDPGAEGVTRVLAAELNAPAVMATFSRLVIDPNRAEDDPTLLMRLYDGSIIPGNRHADATERQRRIEAWHRPYHDAVTAMLAARPEAMLVSIHSFTRQLRGRAPRPWHIGVLYSDDTRLARPLLDVLNGEPDLCIGDNLPYSGHLPGDTMDRHGVQPGRPHVLIELRNDLISTPETQAAWGVRLAHLLRAAHQQMEETRL</sequence>
<dbReference type="EMBL" id="CP000830">
    <property type="protein sequence ID" value="ABV91976.1"/>
    <property type="molecule type" value="Genomic_DNA"/>
</dbReference>
<dbReference type="GO" id="GO:0016787">
    <property type="term" value="F:hydrolase activity"/>
    <property type="evidence" value="ECO:0007669"/>
    <property type="project" value="UniProtKB-KW"/>
</dbReference>
<accession>A8LLG6</accession>
<dbReference type="OrthoDB" id="9815326at2"/>
<dbReference type="InterPro" id="IPR011227">
    <property type="entry name" value="UCP029730"/>
</dbReference>
<dbReference type="AlphaFoldDB" id="A8LLG6"/>
<organism evidence="1 2">
    <name type="scientific">Dinoroseobacter shibae (strain DSM 16493 / NCIMB 14021 / DFL 12)</name>
    <dbReference type="NCBI Taxonomy" id="398580"/>
    <lineage>
        <taxon>Bacteria</taxon>
        <taxon>Pseudomonadati</taxon>
        <taxon>Pseudomonadota</taxon>
        <taxon>Alphaproteobacteria</taxon>
        <taxon>Rhodobacterales</taxon>
        <taxon>Roseobacteraceae</taxon>
        <taxon>Dinoroseobacter</taxon>
    </lineage>
</organism>
<evidence type="ECO:0000313" key="2">
    <source>
        <dbReference type="Proteomes" id="UP000006833"/>
    </source>
</evidence>
<keyword evidence="2" id="KW-1185">Reference proteome</keyword>
<dbReference type="InterPro" id="IPR007709">
    <property type="entry name" value="N-FG_amidohydro"/>
</dbReference>
<dbReference type="Pfam" id="PF05013">
    <property type="entry name" value="FGase"/>
    <property type="match status" value="1"/>
</dbReference>
<dbReference type="PIRSF" id="PIRSF029730">
    <property type="entry name" value="UCP029730"/>
    <property type="match status" value="1"/>
</dbReference>
<gene>
    <name evidence="1" type="ordered locus">Dshi_0227</name>
</gene>
<dbReference type="KEGG" id="dsh:Dshi_0227"/>
<keyword evidence="1" id="KW-0378">Hydrolase</keyword>
<dbReference type="HOGENOM" id="CLU_079628_0_0_5"/>
<proteinExistence type="predicted"/>
<name>A8LLG6_DINSH</name>
<dbReference type="eggNOG" id="COG3931">
    <property type="taxonomic scope" value="Bacteria"/>
</dbReference>